<dbReference type="EMBL" id="FZPH01000036">
    <property type="protein sequence ID" value="SNT66278.1"/>
    <property type="molecule type" value="Genomic_DNA"/>
</dbReference>
<proteinExistence type="predicted"/>
<keyword evidence="2" id="KW-1185">Reference proteome</keyword>
<dbReference type="Proteomes" id="UP000198362">
    <property type="component" value="Unassembled WGS sequence"/>
</dbReference>
<evidence type="ECO:0000313" key="1">
    <source>
        <dbReference type="EMBL" id="SNT66278.1"/>
    </source>
</evidence>
<name>A0A239PI33_9ACTN</name>
<protein>
    <submittedName>
        <fullName evidence="1">Uncharacterized protein</fullName>
    </submittedName>
</protein>
<gene>
    <name evidence="1" type="ORF">SAMN05421812_13625</name>
</gene>
<organism evidence="1 2">
    <name type="scientific">Asanoa hainanensis</name>
    <dbReference type="NCBI Taxonomy" id="560556"/>
    <lineage>
        <taxon>Bacteria</taxon>
        <taxon>Bacillati</taxon>
        <taxon>Actinomycetota</taxon>
        <taxon>Actinomycetes</taxon>
        <taxon>Micromonosporales</taxon>
        <taxon>Micromonosporaceae</taxon>
        <taxon>Asanoa</taxon>
    </lineage>
</organism>
<sequence length="444" mass="45830">MTNIDDRDRMRVELASALRDLAGAAAAAGAAVPRQRIQDHLRAALAASGLAHPDDVAASAAPVRVSVTPAQTASAWLASCSDDPHLRALSAAQSTLRLSHARAEAAHARAVDYEELADRLMVRVRDLAAAADDYVDQSLDRANAIEERAEENAAAVLASAEKRAAAVLASAEKRAAAIVAAAHRRATEIENEATAAAVNARRAAPHTPVAQLAVPNFFVKAVTAGSPSFGAVFEAVSRHSPVTEPMIFRAAGAGFKLYGSPSAPALVQSFCPSGERGSPQGQEIVAQAKSYAQRSATAGPGQQNPERPLLRWLVVVSACLGGADLPDLSREGLLLTGAGGVGVDGAAERVWLSRVRLWELATLDQPAPPAGRHGHRVEIAGESSQAGGEVAVYDLGGGTFDAAVVRPSRAAAGGDADAPPGGEGGRCVVAFLHQQEDAETTRRG</sequence>
<accession>A0A239PI33</accession>
<reference evidence="1 2" key="1">
    <citation type="submission" date="2017-06" db="EMBL/GenBank/DDBJ databases">
        <authorList>
            <person name="Kim H.J."/>
            <person name="Triplett B.A."/>
        </authorList>
    </citation>
    <scope>NUCLEOTIDE SEQUENCE [LARGE SCALE GENOMIC DNA]</scope>
    <source>
        <strain evidence="1 2">CGMCC 4.5593</strain>
    </source>
</reference>
<dbReference type="RefSeq" id="WP_089256132.1">
    <property type="nucleotide sequence ID" value="NZ_FZPH01000036.1"/>
</dbReference>
<evidence type="ECO:0000313" key="2">
    <source>
        <dbReference type="Proteomes" id="UP000198362"/>
    </source>
</evidence>
<dbReference type="AlphaFoldDB" id="A0A239PI33"/>